<proteinExistence type="predicted"/>
<feature type="domain" description="SHS2" evidence="1">
    <location>
        <begin position="7"/>
        <end position="201"/>
    </location>
</feature>
<gene>
    <name evidence="2" type="ORF">SAMN04488529_104222</name>
</gene>
<dbReference type="SUPFAM" id="SSF53067">
    <property type="entry name" value="Actin-like ATPase domain"/>
    <property type="match status" value="2"/>
</dbReference>
<keyword evidence="3" id="KW-1185">Reference proteome</keyword>
<dbReference type="STRING" id="94869.SAMN04488529_104222"/>
<dbReference type="Pfam" id="PF14450">
    <property type="entry name" value="FtsA"/>
    <property type="match status" value="1"/>
</dbReference>
<dbReference type="SMART" id="SM00842">
    <property type="entry name" value="FtsA"/>
    <property type="match status" value="1"/>
</dbReference>
<evidence type="ECO:0000313" key="2">
    <source>
        <dbReference type="EMBL" id="SDP38143.1"/>
    </source>
</evidence>
<dbReference type="Gene3D" id="3.30.420.40">
    <property type="match status" value="2"/>
</dbReference>
<keyword evidence="2" id="KW-0132">Cell division</keyword>
<dbReference type="CDD" id="cd24004">
    <property type="entry name" value="ASKHA_NBD_PilM-like"/>
    <property type="match status" value="1"/>
</dbReference>
<dbReference type="RefSeq" id="WP_089968881.1">
    <property type="nucleotide sequence ID" value="NZ_FNJM01000004.1"/>
</dbReference>
<evidence type="ECO:0000259" key="1">
    <source>
        <dbReference type="SMART" id="SM00842"/>
    </source>
</evidence>
<dbReference type="GO" id="GO:0051301">
    <property type="term" value="P:cell division"/>
    <property type="evidence" value="ECO:0007669"/>
    <property type="project" value="UniProtKB-KW"/>
</dbReference>
<dbReference type="InterPro" id="IPR043129">
    <property type="entry name" value="ATPase_NBD"/>
</dbReference>
<dbReference type="OrthoDB" id="9768127at2"/>
<organism evidence="2 3">
    <name type="scientific">Clostridium gasigenes</name>
    <dbReference type="NCBI Taxonomy" id="94869"/>
    <lineage>
        <taxon>Bacteria</taxon>
        <taxon>Bacillati</taxon>
        <taxon>Bacillota</taxon>
        <taxon>Clostridia</taxon>
        <taxon>Eubacteriales</taxon>
        <taxon>Clostridiaceae</taxon>
        <taxon>Clostridium</taxon>
    </lineage>
</organism>
<dbReference type="InterPro" id="IPR050696">
    <property type="entry name" value="FtsA/MreB"/>
</dbReference>
<keyword evidence="2" id="KW-0131">Cell cycle</keyword>
<dbReference type="EMBL" id="FNJM01000004">
    <property type="protein sequence ID" value="SDP38143.1"/>
    <property type="molecule type" value="Genomic_DNA"/>
</dbReference>
<dbReference type="PANTHER" id="PTHR32432">
    <property type="entry name" value="CELL DIVISION PROTEIN FTSA-RELATED"/>
    <property type="match status" value="1"/>
</dbReference>
<dbReference type="InterPro" id="IPR003494">
    <property type="entry name" value="SHS2_FtsA"/>
</dbReference>
<sequence>MNNNDMKFALDIGTRSMIGTLGVVKEDKFEVICEKYLEHEERAMIDGQIHDIDLVAKGVNIILKQVEEEVGFKVDQVSIAAAGRFLKTINSKGTMDLNIEEEITKDIIRSLELTAVKKAEEKINRTTNGKLYCVGYSVTNYYLNGFLISNLIGHKGESVGVEVIATFLPRSVVDSLYTVMKKVGLRVNNLTLEPIAAIEAVVPKKLRLLNIALIDIGAGTSDIAISSNETISSFGMVPQAGDKVTEAIAQEYLVDFNTAENMKRRIGIDEEITYTDVLGFENSIKSENIKKTIEAVVKKIAQSIGSKVKELNGNKPPSAIFLVGGGAHTPGLIEQISEVVNLPLQRIAIKDRTAVIDCISNNGLGSAGVTVLGIALVALKNAGNDFIDIILNGSPISMFNSHEHTIMDVLLQAGINPSMLIAKKGKNIRYTLNKNKRIAFGEKGENPVIELNKTLAALDYKVKEGAKINIIFAKNGKDAKPKVMEQIKEFMSISIYINDEIINIEPKAFINNKSVKLDEFIKNDDVVKIIMPKTIGDIKKYILNKETSLYKSGICLEKEYKLIDGERLTTSKDVITTINPKIYIDKDRDNYLDIVVTVNSEKVILTGKQEYIFVDIFNFIDFDLKSANGTINLKLNEENASYTDKIKNQDIIKVFWSN</sequence>
<name>A0A1H0S8P5_9CLOT</name>
<accession>A0A1H0S8P5</accession>
<protein>
    <submittedName>
        <fullName evidence="2">Cell division protein FtsA</fullName>
    </submittedName>
</protein>
<dbReference type="PANTHER" id="PTHR32432:SF3">
    <property type="entry name" value="ETHANOLAMINE UTILIZATION PROTEIN EUTJ"/>
    <property type="match status" value="1"/>
</dbReference>
<reference evidence="2 3" key="1">
    <citation type="submission" date="2016-10" db="EMBL/GenBank/DDBJ databases">
        <authorList>
            <person name="de Groot N.N."/>
        </authorList>
    </citation>
    <scope>NUCLEOTIDE SEQUENCE [LARGE SCALE GENOMIC DNA]</scope>
    <source>
        <strain evidence="2 3">DSM 12272</strain>
    </source>
</reference>
<dbReference type="AlphaFoldDB" id="A0A1H0S8P5"/>
<evidence type="ECO:0000313" key="3">
    <source>
        <dbReference type="Proteomes" id="UP000198597"/>
    </source>
</evidence>
<dbReference type="Proteomes" id="UP000198597">
    <property type="component" value="Unassembled WGS sequence"/>
</dbReference>